<feature type="region of interest" description="Disordered" evidence="1">
    <location>
        <begin position="228"/>
        <end position="270"/>
    </location>
</feature>
<feature type="region of interest" description="Disordered" evidence="1">
    <location>
        <begin position="346"/>
        <end position="390"/>
    </location>
</feature>
<dbReference type="OMA" id="KLKXLQK"/>
<evidence type="ECO:0000313" key="4">
    <source>
        <dbReference type="Proteomes" id="UP000008837"/>
    </source>
</evidence>
<dbReference type="FunCoup" id="A8PSA3">
    <property type="interactions" value="322"/>
</dbReference>
<dbReference type="OrthoDB" id="5598268at2759"/>
<name>A8PSA3_MALGO</name>
<dbReference type="InParanoid" id="A8PSA3"/>
<dbReference type="GO" id="GO:0006384">
    <property type="term" value="P:transcription initiation at RNA polymerase III promoter"/>
    <property type="evidence" value="ECO:0007669"/>
    <property type="project" value="InterPro"/>
</dbReference>
<feature type="compositionally biased region" description="Basic and acidic residues" evidence="1">
    <location>
        <begin position="88"/>
        <end position="103"/>
    </location>
</feature>
<evidence type="ECO:0000256" key="1">
    <source>
        <dbReference type="SAM" id="MobiDB-lite"/>
    </source>
</evidence>
<feature type="compositionally biased region" description="Polar residues" evidence="1">
    <location>
        <begin position="65"/>
        <end position="76"/>
    </location>
</feature>
<dbReference type="GO" id="GO:0001003">
    <property type="term" value="F:RNA polymerase III type 2 promoter sequence-specific DNA binding"/>
    <property type="evidence" value="ECO:0007669"/>
    <property type="project" value="TreeGrafter"/>
</dbReference>
<dbReference type="GO" id="GO:0000127">
    <property type="term" value="C:transcription factor TFIIIC complex"/>
    <property type="evidence" value="ECO:0007669"/>
    <property type="project" value="InterPro"/>
</dbReference>
<evidence type="ECO:0000313" key="3">
    <source>
        <dbReference type="EMBL" id="EDP45232.1"/>
    </source>
</evidence>
<dbReference type="KEGG" id="mgl:MGL_0221"/>
<accession>A8PSA3</accession>
<dbReference type="RefSeq" id="XP_001732446.1">
    <property type="nucleotide sequence ID" value="XM_001732394.1"/>
</dbReference>
<dbReference type="STRING" id="425265.A8PSA3"/>
<dbReference type="InterPro" id="IPR040454">
    <property type="entry name" value="TF_IIIC_Tfc1/Sfc1"/>
</dbReference>
<dbReference type="GO" id="GO:0001002">
    <property type="term" value="F:RNA polymerase III type 1 promoter sequence-specific DNA binding"/>
    <property type="evidence" value="ECO:0007669"/>
    <property type="project" value="TreeGrafter"/>
</dbReference>
<organism evidence="3 4">
    <name type="scientific">Malassezia globosa (strain ATCC MYA-4612 / CBS 7966)</name>
    <name type="common">Dandruff-associated fungus</name>
    <dbReference type="NCBI Taxonomy" id="425265"/>
    <lineage>
        <taxon>Eukaryota</taxon>
        <taxon>Fungi</taxon>
        <taxon>Dikarya</taxon>
        <taxon>Basidiomycota</taxon>
        <taxon>Ustilaginomycotina</taxon>
        <taxon>Malasseziomycetes</taxon>
        <taxon>Malasseziales</taxon>
        <taxon>Malasseziaceae</taxon>
        <taxon>Malassezia</taxon>
    </lineage>
</organism>
<proteinExistence type="predicted"/>
<dbReference type="Proteomes" id="UP000008837">
    <property type="component" value="Unassembled WGS sequence"/>
</dbReference>
<dbReference type="Pfam" id="PF09734">
    <property type="entry name" value="Tau95"/>
    <property type="match status" value="1"/>
</dbReference>
<reference evidence="3 4" key="1">
    <citation type="journal article" date="2007" name="Proc. Natl. Acad. Sci. U.S.A.">
        <title>Dandruff-associated Malassezia genomes reveal convergent and divergent virulence traits shared with plant and human fungal pathogens.</title>
        <authorList>
            <person name="Xu J."/>
            <person name="Saunders C.W."/>
            <person name="Hu P."/>
            <person name="Grant R.A."/>
            <person name="Boekhout T."/>
            <person name="Kuramae E.E."/>
            <person name="Kronstad J.W."/>
            <person name="Deangelis Y.M."/>
            <person name="Reeder N.L."/>
            <person name="Johnstone K.R."/>
            <person name="Leland M."/>
            <person name="Fieno A.M."/>
            <person name="Begley W.M."/>
            <person name="Sun Y."/>
            <person name="Lacey M.P."/>
            <person name="Chaudhary T."/>
            <person name="Keough T."/>
            <person name="Chu L."/>
            <person name="Sears R."/>
            <person name="Yuan B."/>
            <person name="Dawson T.L.Jr."/>
        </authorList>
    </citation>
    <scope>NUCLEOTIDE SEQUENCE [LARGE SCALE GENOMIC DNA]</scope>
    <source>
        <strain evidence="4">ATCC MYA-4612 / CBS 7966</strain>
    </source>
</reference>
<dbReference type="AlphaFoldDB" id="A8PSA3"/>
<dbReference type="PANTHER" id="PTHR13230:SF5">
    <property type="entry name" value="GENERAL TRANSCRIPTION FACTOR 3C POLYPEPTIDE 5"/>
    <property type="match status" value="1"/>
</dbReference>
<dbReference type="InterPro" id="IPR019136">
    <property type="entry name" value="TF_IIIC_su-5_HTH"/>
</dbReference>
<dbReference type="EMBL" id="AAYY01000001">
    <property type="protein sequence ID" value="EDP45232.1"/>
    <property type="molecule type" value="Genomic_DNA"/>
</dbReference>
<gene>
    <name evidence="3" type="ORF">MGL_0221</name>
</gene>
<dbReference type="VEuPathDB" id="FungiDB:MGL_0221"/>
<feature type="domain" description="Transcription factor IIIC subunit 5 HTH" evidence="2">
    <location>
        <begin position="46"/>
        <end position="228"/>
    </location>
</feature>
<feature type="compositionally biased region" description="Acidic residues" evidence="1">
    <location>
        <begin position="365"/>
        <end position="390"/>
    </location>
</feature>
<evidence type="ECO:0000259" key="2">
    <source>
        <dbReference type="Pfam" id="PF09734"/>
    </source>
</evidence>
<sequence>MALHRALMQLDVDAMRTYRYPPESETYEVPETTKDGSTRMRSNLAMLPPPFFSRQELPFPFGYRQNPTSSLQTLSHATTSKRSRRTARKGEADTEPKHGDDRGQTTITRYINRARWRNLAPIAIKFSDPAPVPTMPDASLATMPLSEKQKAQLAMLQEQWQKRPIWSRLALLNQFSEADARAIMQVKELFALVAYTFADGPWRDALVRFGYDPRTDRQSRFYQRIHMRGKAPRAPTTRGSLKAEYGDTATSARSSRGGGNVGFSSKRPPTHVFHGKTTTLHTSTFQLCDITVLSIVPLIHADGPSNLLLSPDISTGWYTPQAWEAIRTKISSTFHALLNAADADSGAVSSTQLEEHENEPTSDGASDDDNYSSSSDDDDDDVNDVVDVDT</sequence>
<dbReference type="GeneID" id="5856752"/>
<protein>
    <recommendedName>
        <fullName evidence="2">Transcription factor IIIC subunit 5 HTH domain-containing protein</fullName>
    </recommendedName>
</protein>
<keyword evidence="4" id="KW-1185">Reference proteome</keyword>
<feature type="region of interest" description="Disordered" evidence="1">
    <location>
        <begin position="62"/>
        <end position="106"/>
    </location>
</feature>
<comment type="caution">
    <text evidence="3">The sequence shown here is derived from an EMBL/GenBank/DDBJ whole genome shotgun (WGS) entry which is preliminary data.</text>
</comment>
<dbReference type="PANTHER" id="PTHR13230">
    <property type="entry name" value="GENERAL TRANSCRIPTION FACTOR IIIC, POLYPEPTIDE 5"/>
    <property type="match status" value="1"/>
</dbReference>